<name>A0A917WI66_9ACTN</name>
<evidence type="ECO:0000256" key="4">
    <source>
        <dbReference type="SAM" id="SignalP"/>
    </source>
</evidence>
<comment type="similarity">
    <text evidence="1">Belongs to the leucine-binding protein family.</text>
</comment>
<dbReference type="SUPFAM" id="SSF53822">
    <property type="entry name" value="Periplasmic binding protein-like I"/>
    <property type="match status" value="1"/>
</dbReference>
<feature type="region of interest" description="Disordered" evidence="3">
    <location>
        <begin position="62"/>
        <end position="81"/>
    </location>
</feature>
<feature type="region of interest" description="Disordered" evidence="3">
    <location>
        <begin position="1"/>
        <end position="25"/>
    </location>
</feature>
<feature type="chain" id="PRO_5037517600" evidence="4">
    <location>
        <begin position="43"/>
        <end position="442"/>
    </location>
</feature>
<organism evidence="6 7">
    <name type="scientific">Nakamurella endophytica</name>
    <dbReference type="NCBI Taxonomy" id="1748367"/>
    <lineage>
        <taxon>Bacteria</taxon>
        <taxon>Bacillati</taxon>
        <taxon>Actinomycetota</taxon>
        <taxon>Actinomycetes</taxon>
        <taxon>Nakamurellales</taxon>
        <taxon>Nakamurellaceae</taxon>
        <taxon>Nakamurella</taxon>
    </lineage>
</organism>
<dbReference type="Gene3D" id="3.40.50.2300">
    <property type="match status" value="2"/>
</dbReference>
<feature type="domain" description="Leucine-binding protein" evidence="5">
    <location>
        <begin position="103"/>
        <end position="393"/>
    </location>
</feature>
<gene>
    <name evidence="6" type="ORF">GCM10011594_27610</name>
</gene>
<dbReference type="RefSeq" id="WP_188942250.1">
    <property type="nucleotide sequence ID" value="NZ_BMNA01000004.1"/>
</dbReference>
<evidence type="ECO:0000313" key="7">
    <source>
        <dbReference type="Proteomes" id="UP000655208"/>
    </source>
</evidence>
<dbReference type="InterPro" id="IPR028082">
    <property type="entry name" value="Peripla_BP_I"/>
</dbReference>
<dbReference type="Proteomes" id="UP000655208">
    <property type="component" value="Unassembled WGS sequence"/>
</dbReference>
<sequence>MPAAAATSAGTSHRPPRRRRRPRGRAAAAVAAVALLAVPVLAGCTGTTTVGSTGTVTLTTARSGAPSGAVPATTPTPVTPDGMLTGVGVTDSAITLGVLADRDLDRGFTAGVRLWRSSVNASGGICGRTIELATADPERGALTGYRSLAPQVLGMLALPAAGDRSALDAAAAADGMPVLEAGGSSAALTTRGPVVLGATEDITAINALAYLASTGVLVDGTVLGVLADTTSDAADALAGVRWWAGRNGVRLDVRAGLRASTTGWSGAAAVLALTTPDRVGAVLAATTAPTPVVTTLDGYRPASVPATDQDRLLIGLQTPAFGSDQPAAAAVARAYAAAGGTAPGPRLLSGYAVAAGWGRLLDEACTARALTRQGVTTAMTTVGPAPVDSLFGPSDPGLVVRSALPATRVSSMAQADLSAQAGLRPLIWSQAAAGIGDYVPPR</sequence>
<evidence type="ECO:0000256" key="3">
    <source>
        <dbReference type="SAM" id="MobiDB-lite"/>
    </source>
</evidence>
<protein>
    <submittedName>
        <fullName evidence="6">Branched-chain amino acid ABC transporter substrate-binding protein</fullName>
    </submittedName>
</protein>
<keyword evidence="7" id="KW-1185">Reference proteome</keyword>
<evidence type="ECO:0000256" key="1">
    <source>
        <dbReference type="ARBA" id="ARBA00010062"/>
    </source>
</evidence>
<reference evidence="6" key="2">
    <citation type="submission" date="2020-09" db="EMBL/GenBank/DDBJ databases">
        <authorList>
            <person name="Sun Q."/>
            <person name="Zhou Y."/>
        </authorList>
    </citation>
    <scope>NUCLEOTIDE SEQUENCE</scope>
    <source>
        <strain evidence="6">CGMCC 4.7308</strain>
    </source>
</reference>
<dbReference type="EMBL" id="BMNA01000004">
    <property type="protein sequence ID" value="GGM05867.1"/>
    <property type="molecule type" value="Genomic_DNA"/>
</dbReference>
<feature type="signal peptide" evidence="4">
    <location>
        <begin position="1"/>
        <end position="42"/>
    </location>
</feature>
<reference evidence="6" key="1">
    <citation type="journal article" date="2014" name="Int. J. Syst. Evol. Microbiol.">
        <title>Complete genome sequence of Corynebacterium casei LMG S-19264T (=DSM 44701T), isolated from a smear-ripened cheese.</title>
        <authorList>
            <consortium name="US DOE Joint Genome Institute (JGI-PGF)"/>
            <person name="Walter F."/>
            <person name="Albersmeier A."/>
            <person name="Kalinowski J."/>
            <person name="Ruckert C."/>
        </authorList>
    </citation>
    <scope>NUCLEOTIDE SEQUENCE</scope>
    <source>
        <strain evidence="6">CGMCC 4.7308</strain>
    </source>
</reference>
<keyword evidence="2 4" id="KW-0732">Signal</keyword>
<feature type="compositionally biased region" description="Low complexity" evidence="3">
    <location>
        <begin position="69"/>
        <end position="80"/>
    </location>
</feature>
<comment type="caution">
    <text evidence="6">The sequence shown here is derived from an EMBL/GenBank/DDBJ whole genome shotgun (WGS) entry which is preliminary data.</text>
</comment>
<accession>A0A917WI66</accession>
<dbReference type="InterPro" id="IPR028081">
    <property type="entry name" value="Leu-bd"/>
</dbReference>
<dbReference type="Pfam" id="PF13458">
    <property type="entry name" value="Peripla_BP_6"/>
    <property type="match status" value="1"/>
</dbReference>
<evidence type="ECO:0000313" key="6">
    <source>
        <dbReference type="EMBL" id="GGM05867.1"/>
    </source>
</evidence>
<feature type="compositionally biased region" description="Basic residues" evidence="3">
    <location>
        <begin position="14"/>
        <end position="24"/>
    </location>
</feature>
<dbReference type="AlphaFoldDB" id="A0A917WI66"/>
<evidence type="ECO:0000256" key="2">
    <source>
        <dbReference type="ARBA" id="ARBA00022729"/>
    </source>
</evidence>
<proteinExistence type="inferred from homology"/>
<evidence type="ECO:0000259" key="5">
    <source>
        <dbReference type="Pfam" id="PF13458"/>
    </source>
</evidence>